<evidence type="ECO:0000256" key="6">
    <source>
        <dbReference type="ARBA" id="ARBA00022527"/>
    </source>
</evidence>
<dbReference type="PROSITE" id="PS00107">
    <property type="entry name" value="PROTEIN_KINASE_ATP"/>
    <property type="match status" value="1"/>
</dbReference>
<evidence type="ECO:0000259" key="27">
    <source>
        <dbReference type="PROSITE" id="PS50011"/>
    </source>
</evidence>
<dbReference type="InterPro" id="IPR001245">
    <property type="entry name" value="Ser-Thr/Tyr_kinase_cat_dom"/>
</dbReference>
<keyword evidence="19" id="KW-0325">Glycoprotein</keyword>
<gene>
    <name evidence="28" type="ORF">OPV22_006577</name>
</gene>
<dbReference type="Gene3D" id="3.80.10.10">
    <property type="entry name" value="Ribonuclease Inhibitor"/>
    <property type="match status" value="3"/>
</dbReference>
<evidence type="ECO:0000256" key="13">
    <source>
        <dbReference type="ARBA" id="ARBA00022741"/>
    </source>
</evidence>
<accession>A0AAV8Q622</accession>
<dbReference type="FunFam" id="3.80.10.10:FF:000299">
    <property type="entry name" value="Piriformospora indica-insensitive protein 2"/>
    <property type="match status" value="1"/>
</dbReference>
<dbReference type="InterPro" id="IPR003591">
    <property type="entry name" value="Leu-rich_rpt_typical-subtyp"/>
</dbReference>
<dbReference type="PROSITE" id="PS00108">
    <property type="entry name" value="PROTEIN_KINASE_ST"/>
    <property type="match status" value="1"/>
</dbReference>
<evidence type="ECO:0000256" key="20">
    <source>
        <dbReference type="ARBA" id="ARBA00047899"/>
    </source>
</evidence>
<keyword evidence="6" id="KW-0723">Serine/threonine-protein kinase</keyword>
<dbReference type="Pfam" id="PF00560">
    <property type="entry name" value="LRR_1"/>
    <property type="match status" value="6"/>
</dbReference>
<keyword evidence="18" id="KW-0675">Receptor</keyword>
<evidence type="ECO:0000256" key="5">
    <source>
        <dbReference type="ARBA" id="ARBA00022475"/>
    </source>
</evidence>
<dbReference type="GO" id="GO:0004674">
    <property type="term" value="F:protein serine/threonine kinase activity"/>
    <property type="evidence" value="ECO:0007669"/>
    <property type="project" value="UniProtKB-KW"/>
</dbReference>
<evidence type="ECO:0000256" key="4">
    <source>
        <dbReference type="ARBA" id="ARBA00012513"/>
    </source>
</evidence>
<comment type="subcellular location">
    <subcellularLocation>
        <location evidence="1">Cell membrane</location>
        <topology evidence="1">Single-pass membrane protein</topology>
    </subcellularLocation>
    <subcellularLocation>
        <location evidence="2">Endoplasmic reticulum membrane</location>
        <topology evidence="2">Single-pass membrane protein</topology>
    </subcellularLocation>
</comment>
<comment type="similarity">
    <text evidence="3">Belongs to the protein kinase superfamily. Ser/Thr protein kinase family.</text>
</comment>
<evidence type="ECO:0000256" key="9">
    <source>
        <dbReference type="ARBA" id="ARBA00022679"/>
    </source>
</evidence>
<evidence type="ECO:0000256" key="12">
    <source>
        <dbReference type="ARBA" id="ARBA00022737"/>
    </source>
</evidence>
<evidence type="ECO:0000256" key="25">
    <source>
        <dbReference type="PROSITE-ProRule" id="PRU10141"/>
    </source>
</evidence>
<keyword evidence="5" id="KW-1003">Cell membrane</keyword>
<dbReference type="InterPro" id="IPR013210">
    <property type="entry name" value="LRR_N_plant-typ"/>
</dbReference>
<dbReference type="PROSITE" id="PS50011">
    <property type="entry name" value="PROTEIN_KINASE_DOM"/>
    <property type="match status" value="1"/>
</dbReference>
<proteinExistence type="inferred from homology"/>
<comment type="caution">
    <text evidence="28">The sequence shown here is derived from an EMBL/GenBank/DDBJ whole genome shotgun (WGS) entry which is preliminary data.</text>
</comment>
<evidence type="ECO:0000256" key="24">
    <source>
        <dbReference type="ARBA" id="ARBA00072040"/>
    </source>
</evidence>
<keyword evidence="10 26" id="KW-0812">Transmembrane</keyword>
<evidence type="ECO:0000313" key="28">
    <source>
        <dbReference type="EMBL" id="KAJ8505691.1"/>
    </source>
</evidence>
<keyword evidence="13 25" id="KW-0547">Nucleotide-binding</keyword>
<dbReference type="InterPro" id="IPR008271">
    <property type="entry name" value="Ser/Thr_kinase_AS"/>
</dbReference>
<dbReference type="EC" id="2.7.11.1" evidence="4"/>
<dbReference type="Pfam" id="PF07714">
    <property type="entry name" value="PK_Tyr_Ser-Thr"/>
    <property type="match status" value="1"/>
</dbReference>
<protein>
    <recommendedName>
        <fullName evidence="24">Receptor kinase-like protein Xa21</fullName>
        <ecNumber evidence="4">2.7.11.1</ecNumber>
    </recommendedName>
</protein>
<keyword evidence="16 26" id="KW-1133">Transmembrane helix</keyword>
<keyword evidence="8" id="KW-0433">Leucine-rich repeat</keyword>
<dbReference type="Pfam" id="PF23598">
    <property type="entry name" value="LRR_14"/>
    <property type="match status" value="1"/>
</dbReference>
<dbReference type="GO" id="GO:0005524">
    <property type="term" value="F:ATP binding"/>
    <property type="evidence" value="ECO:0007669"/>
    <property type="project" value="UniProtKB-UniRule"/>
</dbReference>
<evidence type="ECO:0000256" key="18">
    <source>
        <dbReference type="ARBA" id="ARBA00023170"/>
    </source>
</evidence>
<keyword evidence="11" id="KW-0732">Signal</keyword>
<dbReference type="AlphaFoldDB" id="A0AAV8Q622"/>
<dbReference type="FunFam" id="3.80.10.10:FF:000129">
    <property type="entry name" value="Leucine-rich repeat receptor-like kinase"/>
    <property type="match status" value="1"/>
</dbReference>
<dbReference type="FunFam" id="1.10.510.10:FF:000358">
    <property type="entry name" value="Putative leucine-rich repeat receptor-like serine/threonine-protein kinase"/>
    <property type="match status" value="1"/>
</dbReference>
<evidence type="ECO:0000256" key="15">
    <source>
        <dbReference type="ARBA" id="ARBA00022840"/>
    </source>
</evidence>
<keyword evidence="7" id="KW-0597">Phosphoprotein</keyword>
<evidence type="ECO:0000256" key="22">
    <source>
        <dbReference type="ARBA" id="ARBA00054320"/>
    </source>
</evidence>
<evidence type="ECO:0000256" key="26">
    <source>
        <dbReference type="SAM" id="Phobius"/>
    </source>
</evidence>
<dbReference type="InterPro" id="IPR000719">
    <property type="entry name" value="Prot_kinase_dom"/>
</dbReference>
<keyword evidence="12" id="KW-0677">Repeat</keyword>
<dbReference type="Pfam" id="PF08263">
    <property type="entry name" value="LRRNT_2"/>
    <property type="match status" value="1"/>
</dbReference>
<comment type="catalytic activity">
    <reaction evidence="21">
        <text>L-seryl-[protein] + ATP = O-phospho-L-seryl-[protein] + ADP + H(+)</text>
        <dbReference type="Rhea" id="RHEA:17989"/>
        <dbReference type="Rhea" id="RHEA-COMP:9863"/>
        <dbReference type="Rhea" id="RHEA-COMP:11604"/>
        <dbReference type="ChEBI" id="CHEBI:15378"/>
        <dbReference type="ChEBI" id="CHEBI:29999"/>
        <dbReference type="ChEBI" id="CHEBI:30616"/>
        <dbReference type="ChEBI" id="CHEBI:83421"/>
        <dbReference type="ChEBI" id="CHEBI:456216"/>
        <dbReference type="EC" id="2.7.11.1"/>
    </reaction>
</comment>
<dbReference type="InterPro" id="IPR051716">
    <property type="entry name" value="Plant_RL_S/T_kinase"/>
</dbReference>
<evidence type="ECO:0000256" key="23">
    <source>
        <dbReference type="ARBA" id="ARBA00056628"/>
    </source>
</evidence>
<dbReference type="SMART" id="SM00369">
    <property type="entry name" value="LRR_TYP"/>
    <property type="match status" value="7"/>
</dbReference>
<feature type="domain" description="Protein kinase" evidence="27">
    <location>
        <begin position="696"/>
        <end position="999"/>
    </location>
</feature>
<evidence type="ECO:0000256" key="2">
    <source>
        <dbReference type="ARBA" id="ARBA00004389"/>
    </source>
</evidence>
<dbReference type="GO" id="GO:0005886">
    <property type="term" value="C:plasma membrane"/>
    <property type="evidence" value="ECO:0007669"/>
    <property type="project" value="UniProtKB-SubCell"/>
</dbReference>
<sequence length="1011" mass="108782">MFSSSAGLSASEFGTPTVETITDRLSLRSFKTLLSDPSGALASWDNASLHFCRWRGVTCRNHEGEPRVTALELESLQLKGKLSPTLANLTFLNRLRLGNNSLEGFIPQELGFLSHLRTLNLSNNDLGGMIPTSPFPQNCSRLRFFSLSHNNLTGTIPRNLSNCLELQLIGLDNNMLEGDIPTDLGSLPKLRQLVMWNNLLRGSIPPEIGNLASLKGLYLGGNQHITGAIPAAIGNLSSLTHLDLSNSTLVGAIPAAIWNLTSLRQLMLWSNKLTGGIPSDIGNLVSLTTLFLQYNQLTGTIPSEIGNLVNLTLCFLGGNHLVGTIPKSLGSLTSLDALILGTNELQARNAAEWSFLDALANCTLLRILDISYNDLSGVLPKSIANLSTSLEELHIEGNRIAGSIAEEIGNLVSLTKVTMWLNLLGGAIPATLGRPSGLGQVNLGGNLLVGEIPATLGNLTRLNRLILATNELHGSIPPSLGKCPLNTLDLASNRLIGVLPSEIGNLRNTESIDASDNRLSGGLPGGIAGCQVLEILCVRGNFFQGPIPSSFSQLKGLRVLDISSNDLSGHVPSFLGSFNMTYLNLSYNNLEGEVPEDGIFANASAFSVVGNRKLCGGIPELGLPSCTTQKKSSSAKLIAIIISVAGGILCATFVICLLVARHRFRKSSRLSSVTSCIKEQHRRVSFAELLRATNEFSPANLIGVGSFGTVYKGIMDWEDHKDVAVKVLNLQQTGAVRSFMAECEALRNVRHRNLVKILTSCSGVDFGGNDFKALVFELLPNGSLDEWLHPPERDERGSLRMLSLGQRLNISIDVASALAYLHHHGPSPIVHCDLKPSNVLLDHDMVARVGDLGLARILNKIMSKSSSQQRSTNSVTLIGSIGYAAPEYGTGHKVSVQGDVYSFGMLLLEMFTAKRPTDDGFKYGLNLHHYVERALPKHVVEIIDPNLLLGGGEGEADELSMRAVECIASVLRVGVSCSKGSPKERMQMEGVVKELHTIKDRLYGGSRDINV</sequence>
<dbReference type="GO" id="GO:0005789">
    <property type="term" value="C:endoplasmic reticulum membrane"/>
    <property type="evidence" value="ECO:0007669"/>
    <property type="project" value="UniProtKB-SubCell"/>
</dbReference>
<dbReference type="SUPFAM" id="SSF52047">
    <property type="entry name" value="RNI-like"/>
    <property type="match status" value="1"/>
</dbReference>
<evidence type="ECO:0000256" key="17">
    <source>
        <dbReference type="ARBA" id="ARBA00023136"/>
    </source>
</evidence>
<evidence type="ECO:0000256" key="3">
    <source>
        <dbReference type="ARBA" id="ARBA00008684"/>
    </source>
</evidence>
<keyword evidence="15 25" id="KW-0067">ATP-binding</keyword>
<keyword evidence="14" id="KW-0418">Kinase</keyword>
<dbReference type="Proteomes" id="UP001222027">
    <property type="component" value="Unassembled WGS sequence"/>
</dbReference>
<dbReference type="PANTHER" id="PTHR48053:SF151">
    <property type="entry name" value="OS02G0216000 PROTEIN"/>
    <property type="match status" value="1"/>
</dbReference>
<evidence type="ECO:0000256" key="8">
    <source>
        <dbReference type="ARBA" id="ARBA00022614"/>
    </source>
</evidence>
<organism evidence="28 29">
    <name type="scientific">Ensete ventricosum</name>
    <name type="common">Abyssinian banana</name>
    <name type="synonym">Musa ensete</name>
    <dbReference type="NCBI Taxonomy" id="4639"/>
    <lineage>
        <taxon>Eukaryota</taxon>
        <taxon>Viridiplantae</taxon>
        <taxon>Streptophyta</taxon>
        <taxon>Embryophyta</taxon>
        <taxon>Tracheophyta</taxon>
        <taxon>Spermatophyta</taxon>
        <taxon>Magnoliopsida</taxon>
        <taxon>Liliopsida</taxon>
        <taxon>Zingiberales</taxon>
        <taxon>Musaceae</taxon>
        <taxon>Ensete</taxon>
    </lineage>
</organism>
<dbReference type="FunFam" id="3.80.10.10:FF:000095">
    <property type="entry name" value="LRR receptor-like serine/threonine-protein kinase GSO1"/>
    <property type="match status" value="1"/>
</dbReference>
<keyword evidence="9" id="KW-0808">Transferase</keyword>
<dbReference type="InterPro" id="IPR001611">
    <property type="entry name" value="Leu-rich_rpt"/>
</dbReference>
<dbReference type="FunFam" id="3.80.10.10:FF:000041">
    <property type="entry name" value="LRR receptor-like serine/threonine-protein kinase ERECTA"/>
    <property type="match status" value="1"/>
</dbReference>
<keyword evidence="29" id="KW-1185">Reference proteome</keyword>
<comment type="function">
    <text evidence="23">The processed protein kinase Xa21 chain released by protein cleavage after X.oryzae pv. oryzae protein Ax21 detection translocates into the nucleus where it can bind and regulate WRKY62, a transcription factor. Confers resistance to the bacterial pathogen X.oryzae pv. oryzae (Xoo).</text>
</comment>
<dbReference type="SUPFAM" id="SSF56112">
    <property type="entry name" value="Protein kinase-like (PK-like)"/>
    <property type="match status" value="1"/>
</dbReference>
<dbReference type="SMART" id="SM00220">
    <property type="entry name" value="S_TKc"/>
    <property type="match status" value="1"/>
</dbReference>
<reference evidence="28 29" key="1">
    <citation type="submission" date="2022-12" db="EMBL/GenBank/DDBJ databases">
        <title>Chromosome-scale assembly of the Ensete ventricosum genome.</title>
        <authorList>
            <person name="Dussert Y."/>
            <person name="Stocks J."/>
            <person name="Wendawek A."/>
            <person name="Woldeyes F."/>
            <person name="Nichols R.A."/>
            <person name="Borrell J.S."/>
        </authorList>
    </citation>
    <scope>NUCLEOTIDE SEQUENCE [LARGE SCALE GENOMIC DNA]</scope>
    <source>
        <strain evidence="29">cv. Maze</strain>
        <tissue evidence="28">Seeds</tissue>
    </source>
</reference>
<dbReference type="SUPFAM" id="SSF52058">
    <property type="entry name" value="L domain-like"/>
    <property type="match status" value="1"/>
</dbReference>
<evidence type="ECO:0000256" key="11">
    <source>
        <dbReference type="ARBA" id="ARBA00022729"/>
    </source>
</evidence>
<evidence type="ECO:0000256" key="1">
    <source>
        <dbReference type="ARBA" id="ARBA00004162"/>
    </source>
</evidence>
<evidence type="ECO:0000256" key="16">
    <source>
        <dbReference type="ARBA" id="ARBA00022989"/>
    </source>
</evidence>
<feature type="transmembrane region" description="Helical" evidence="26">
    <location>
        <begin position="637"/>
        <end position="660"/>
    </location>
</feature>
<evidence type="ECO:0000256" key="19">
    <source>
        <dbReference type="ARBA" id="ARBA00023180"/>
    </source>
</evidence>
<evidence type="ECO:0000256" key="10">
    <source>
        <dbReference type="ARBA" id="ARBA00022692"/>
    </source>
</evidence>
<evidence type="ECO:0000256" key="7">
    <source>
        <dbReference type="ARBA" id="ARBA00022553"/>
    </source>
</evidence>
<evidence type="ECO:0000313" key="29">
    <source>
        <dbReference type="Proteomes" id="UP001222027"/>
    </source>
</evidence>
<dbReference type="EMBL" id="JAQQAF010000002">
    <property type="protein sequence ID" value="KAJ8505691.1"/>
    <property type="molecule type" value="Genomic_DNA"/>
</dbReference>
<name>A0AAV8Q622_ENSVE</name>
<dbReference type="Gene3D" id="1.10.510.10">
    <property type="entry name" value="Transferase(Phosphotransferase) domain 1"/>
    <property type="match status" value="1"/>
</dbReference>
<feature type="binding site" evidence="25">
    <location>
        <position position="726"/>
    </location>
    <ligand>
        <name>ATP</name>
        <dbReference type="ChEBI" id="CHEBI:30616"/>
    </ligand>
</feature>
<evidence type="ECO:0000256" key="21">
    <source>
        <dbReference type="ARBA" id="ARBA00048679"/>
    </source>
</evidence>
<dbReference type="InterPro" id="IPR017441">
    <property type="entry name" value="Protein_kinase_ATP_BS"/>
</dbReference>
<evidence type="ECO:0000256" key="14">
    <source>
        <dbReference type="ARBA" id="ARBA00022777"/>
    </source>
</evidence>
<dbReference type="InterPro" id="IPR055414">
    <property type="entry name" value="LRR_R13L4/SHOC2-like"/>
</dbReference>
<dbReference type="PANTHER" id="PTHR48053">
    <property type="entry name" value="LEUCINE RICH REPEAT FAMILY PROTEIN, EXPRESSED"/>
    <property type="match status" value="1"/>
</dbReference>
<comment type="function">
    <text evidence="22">Receptor kinase that detects X.oryzae pv. oryzae protein Ax21 to promote innate immunity. Following X.oryzae pv. oryzae protein Ax21 detection, undergoes cleavage, releasing the processed protein kinase Xa21 chain.</text>
</comment>
<dbReference type="InterPro" id="IPR032675">
    <property type="entry name" value="LRR_dom_sf"/>
</dbReference>
<comment type="catalytic activity">
    <reaction evidence="20">
        <text>L-threonyl-[protein] + ATP = O-phospho-L-threonyl-[protein] + ADP + H(+)</text>
        <dbReference type="Rhea" id="RHEA:46608"/>
        <dbReference type="Rhea" id="RHEA-COMP:11060"/>
        <dbReference type="Rhea" id="RHEA-COMP:11605"/>
        <dbReference type="ChEBI" id="CHEBI:15378"/>
        <dbReference type="ChEBI" id="CHEBI:30013"/>
        <dbReference type="ChEBI" id="CHEBI:30616"/>
        <dbReference type="ChEBI" id="CHEBI:61977"/>
        <dbReference type="ChEBI" id="CHEBI:456216"/>
        <dbReference type="EC" id="2.7.11.1"/>
    </reaction>
</comment>
<dbReference type="FunFam" id="3.30.200.20:FF:000432">
    <property type="entry name" value="LRR receptor-like serine/threonine-protein kinase EFR"/>
    <property type="match status" value="1"/>
</dbReference>
<keyword evidence="17 26" id="KW-0472">Membrane</keyword>
<dbReference type="Gene3D" id="3.30.200.20">
    <property type="entry name" value="Phosphorylase Kinase, domain 1"/>
    <property type="match status" value="1"/>
</dbReference>
<dbReference type="InterPro" id="IPR011009">
    <property type="entry name" value="Kinase-like_dom_sf"/>
</dbReference>